<dbReference type="RefSeq" id="WP_164512445.1">
    <property type="nucleotide sequence ID" value="NZ_AP019307.1"/>
</dbReference>
<proteinExistence type="predicted"/>
<dbReference type="InterPro" id="IPR018929">
    <property type="entry name" value="DUF2510"/>
</dbReference>
<name>A0A3G9IJL4_9ACTN</name>
<evidence type="ECO:0000259" key="2">
    <source>
        <dbReference type="Pfam" id="PF10708"/>
    </source>
</evidence>
<accession>A0A3G9IJL4</accession>
<dbReference type="Proteomes" id="UP000271573">
    <property type="component" value="Chromosome"/>
</dbReference>
<keyword evidence="1" id="KW-0472">Membrane</keyword>
<dbReference type="KEGG" id="nbe:Back2_05420"/>
<evidence type="ECO:0000313" key="3">
    <source>
        <dbReference type="EMBL" id="BBH16255.1"/>
    </source>
</evidence>
<feature type="transmembrane region" description="Helical" evidence="1">
    <location>
        <begin position="56"/>
        <end position="83"/>
    </location>
</feature>
<feature type="transmembrane region" description="Helical" evidence="1">
    <location>
        <begin position="14"/>
        <end position="36"/>
    </location>
</feature>
<organism evidence="3 4">
    <name type="scientific">Nocardioides baekrokdamisoli</name>
    <dbReference type="NCBI Taxonomy" id="1804624"/>
    <lineage>
        <taxon>Bacteria</taxon>
        <taxon>Bacillati</taxon>
        <taxon>Actinomycetota</taxon>
        <taxon>Actinomycetes</taxon>
        <taxon>Propionibacteriales</taxon>
        <taxon>Nocardioidaceae</taxon>
        <taxon>Nocardioides</taxon>
    </lineage>
</organism>
<keyword evidence="1" id="KW-0812">Transmembrane</keyword>
<dbReference type="EMBL" id="AP019307">
    <property type="protein sequence ID" value="BBH16255.1"/>
    <property type="molecule type" value="Genomic_DNA"/>
</dbReference>
<reference evidence="3 4" key="1">
    <citation type="submission" date="2018-11" db="EMBL/GenBank/DDBJ databases">
        <title>Complete genome sequence of Nocardioides baekrokdamisoli strain KCTC 39748.</title>
        <authorList>
            <person name="Kang S.W."/>
            <person name="Lee K.C."/>
            <person name="Kim K.K."/>
            <person name="Kim J.S."/>
            <person name="Kim D.S."/>
            <person name="Ko S.H."/>
            <person name="Yang S.H."/>
            <person name="Shin Y.K."/>
            <person name="Lee J.S."/>
        </authorList>
    </citation>
    <scope>NUCLEOTIDE SEQUENCE [LARGE SCALE GENOMIC DNA]</scope>
    <source>
        <strain evidence="3 4">KCTC 39748</strain>
    </source>
</reference>
<dbReference type="AlphaFoldDB" id="A0A3G9IJL4"/>
<evidence type="ECO:0000256" key="1">
    <source>
        <dbReference type="SAM" id="Phobius"/>
    </source>
</evidence>
<keyword evidence="4" id="KW-1185">Reference proteome</keyword>
<sequence length="208" mass="21721">MSDTTAQSPALRPWTVPAGVATGAILAVIMVARSVFDLLHRPAIVDHTTPATARHAFTIGITVGTSVGVAVSLVVSVVIAVAAVRALRGSHGWRIALVALAGWQAVGAIFGLVAVSVPQPDTSIHIQRPGPAIFIVLALVGALCALLLLLPATNQWYRAQRPAKATAAAPGWYLVEDGVLRWWDGAAWTEHTHVFGAAGDQPTSDTHD</sequence>
<feature type="domain" description="DUF2510" evidence="2">
    <location>
        <begin position="170"/>
        <end position="194"/>
    </location>
</feature>
<keyword evidence="1" id="KW-1133">Transmembrane helix</keyword>
<evidence type="ECO:0000313" key="4">
    <source>
        <dbReference type="Proteomes" id="UP000271573"/>
    </source>
</evidence>
<gene>
    <name evidence="3" type="ORF">Back2_05420</name>
</gene>
<feature type="transmembrane region" description="Helical" evidence="1">
    <location>
        <begin position="132"/>
        <end position="152"/>
    </location>
</feature>
<feature type="transmembrane region" description="Helical" evidence="1">
    <location>
        <begin position="95"/>
        <end position="117"/>
    </location>
</feature>
<protein>
    <recommendedName>
        <fullName evidence="2">DUF2510 domain-containing protein</fullName>
    </recommendedName>
</protein>
<dbReference type="Pfam" id="PF10708">
    <property type="entry name" value="DUF2510"/>
    <property type="match status" value="1"/>
</dbReference>